<keyword evidence="8" id="KW-0238">DNA-binding</keyword>
<dbReference type="GO" id="GO:0004527">
    <property type="term" value="F:exonuclease activity"/>
    <property type="evidence" value="ECO:0007669"/>
    <property type="project" value="UniProtKB-KW"/>
</dbReference>
<dbReference type="GO" id="GO:0006281">
    <property type="term" value="P:DNA repair"/>
    <property type="evidence" value="ECO:0007669"/>
    <property type="project" value="UniProtKB-KW"/>
</dbReference>
<dbReference type="SUPFAM" id="SSF52980">
    <property type="entry name" value="Restriction endonuclease-like"/>
    <property type="match status" value="1"/>
</dbReference>
<dbReference type="GO" id="GO:0006310">
    <property type="term" value="P:DNA recombination"/>
    <property type="evidence" value="ECO:0007669"/>
    <property type="project" value="TreeGrafter"/>
</dbReference>
<name>A0A9D1Z6K3_9FIRM</name>
<reference evidence="12" key="1">
    <citation type="journal article" date="2021" name="PeerJ">
        <title>Extensive microbial diversity within the chicken gut microbiome revealed by metagenomics and culture.</title>
        <authorList>
            <person name="Gilroy R."/>
            <person name="Ravi A."/>
            <person name="Getino M."/>
            <person name="Pursley I."/>
            <person name="Horton D.L."/>
            <person name="Alikhan N.F."/>
            <person name="Baker D."/>
            <person name="Gharbi K."/>
            <person name="Hall N."/>
            <person name="Watson M."/>
            <person name="Adriaenssens E.M."/>
            <person name="Foster-Nyarko E."/>
            <person name="Jarju S."/>
            <person name="Secka A."/>
            <person name="Antonio M."/>
            <person name="Oren A."/>
            <person name="Chaudhuri R.R."/>
            <person name="La Ragione R."/>
            <person name="Hildebrand F."/>
            <person name="Pallen M.J."/>
        </authorList>
    </citation>
    <scope>NUCLEOTIDE SEQUENCE</scope>
    <source>
        <strain evidence="12">CHK199-9574</strain>
    </source>
</reference>
<dbReference type="Pfam" id="PF12705">
    <property type="entry name" value="PDDEXK_1"/>
    <property type="match status" value="1"/>
</dbReference>
<dbReference type="InterPro" id="IPR049035">
    <property type="entry name" value="ADDB_N"/>
</dbReference>
<dbReference type="Proteomes" id="UP000824135">
    <property type="component" value="Unassembled WGS sequence"/>
</dbReference>
<dbReference type="GO" id="GO:0004386">
    <property type="term" value="F:helicase activity"/>
    <property type="evidence" value="ECO:0007669"/>
    <property type="project" value="UniProtKB-KW"/>
</dbReference>
<evidence type="ECO:0000256" key="7">
    <source>
        <dbReference type="ARBA" id="ARBA00022840"/>
    </source>
</evidence>
<dbReference type="Gene3D" id="3.40.50.300">
    <property type="entry name" value="P-loop containing nucleotide triphosphate hydrolases"/>
    <property type="match status" value="3"/>
</dbReference>
<sequence length="1061" mass="116768">MTVKLILAPTVTELIGFLAGVPEGTNEKNLIFCEDRLTLEAERAIASRKKVTFATGVTTFARFLSGYGGKKALSKQGSVLAVGGIAAKNADRLRCFGKNPAGAALSLYETIAQLRAALVTPQMLDAAAAETEGMLSDKLKDISLVYREYLDFLSRGYLDESGVLELLPAAMEQSGKIAGTNVYFAGFSSFTKQAAEGIAAAVRSAKSVTGIFIGGREEFYTLEAADAFERYVRAAGAECVRETLSSSLPPAAEKFRESLFDAERLSRPPLQTGAVHVYEAADADDELTFIAAMIKSEIADRGMRYRDIALLLSDVNEYSVPLSKVFSEYKIPYYADVKRSAARHPLCRFLVSWLKVISESFAPEETDAFIGNEFFGEPRASRDLYRNYLVRYGNYRGGVRRKVVESAGRDTLLVYSLREKFLSAFSEAPERAEGARYCALLRRLLENFGAEKTQAYLAEKLKKEGFAEESEFMSRGLECCLRVLDEAEALASPAPVRAEEFAALLLQGFESMSISLIPQTVDAVFVGDITDSKKPAAKVLFAARLTSDLPRTGQDTALVSDRDIDRLRSLSVEIQPKIREVNARARESAAVSLCGFTERLYLSYPLSSAGKECRRSEVIDTALTAFCAENGRGLGILSRGALERSERYNAAAFTRYLACVAGEKVPALREILTRADNYRRGKSDFSAHSGLYAALKESGEEVDSLLFPEQKDGRFIPSAAEVVFKGKNTVSPTLAEGYFRCPYANFASRGLNLEERREGSVQPADTGDFMHDVLKDLALNIDLIDDERACAEFLEEKARALAEKPPYCYLKDTAQGGYSASALVREAVLVGLNVCEQLKNSDFTVFGAEQTFGYPDSPFANVYLSSGEKPFRLAGKIDRVDRCGEYTRVVDYKTGRFEVSAESYYTGRKLQLELYLHAASSGGKPAGAYYFPARVSYSAEGKDNPFRMQGFTVGDDRVVAMSERGIEKGKKSRYIDAYFGKKSKKLLEEEDFGAFIAYSALAARRFVSETQRGCIAASPYADSCSYCPYGGMCGFDGKSFREEKQVDMAEIADIVKRRRGL</sequence>
<dbReference type="InterPro" id="IPR038726">
    <property type="entry name" value="PDDEXK_AddAB-type"/>
</dbReference>
<dbReference type="InterPro" id="IPR011604">
    <property type="entry name" value="PDDEXK-like_dom_sf"/>
</dbReference>
<evidence type="ECO:0000256" key="9">
    <source>
        <dbReference type="ARBA" id="ARBA00023204"/>
    </source>
</evidence>
<reference evidence="12" key="2">
    <citation type="submission" date="2021-04" db="EMBL/GenBank/DDBJ databases">
        <authorList>
            <person name="Gilroy R."/>
        </authorList>
    </citation>
    <scope>NUCLEOTIDE SEQUENCE</scope>
    <source>
        <strain evidence="12">CHK199-9574</strain>
    </source>
</reference>
<dbReference type="InterPro" id="IPR011335">
    <property type="entry name" value="Restrct_endonuc-II-like"/>
</dbReference>
<evidence type="ECO:0000256" key="3">
    <source>
        <dbReference type="ARBA" id="ARBA00022763"/>
    </source>
</evidence>
<protein>
    <submittedName>
        <fullName evidence="12">PD-(D/E)XK nuclease family protein</fullName>
    </submittedName>
</protein>
<evidence type="ECO:0000313" key="13">
    <source>
        <dbReference type="Proteomes" id="UP000824135"/>
    </source>
</evidence>
<comment type="caution">
    <text evidence="12">The sequence shown here is derived from an EMBL/GenBank/DDBJ whole genome shotgun (WGS) entry which is preliminary data.</text>
</comment>
<dbReference type="InterPro" id="IPR027417">
    <property type="entry name" value="P-loop_NTPase"/>
</dbReference>
<dbReference type="PANTHER" id="PTHR30591">
    <property type="entry name" value="RECBCD ENZYME SUBUNIT RECC"/>
    <property type="match status" value="1"/>
</dbReference>
<evidence type="ECO:0000259" key="10">
    <source>
        <dbReference type="Pfam" id="PF12705"/>
    </source>
</evidence>
<dbReference type="PANTHER" id="PTHR30591:SF1">
    <property type="entry name" value="RECBCD ENZYME SUBUNIT RECC"/>
    <property type="match status" value="1"/>
</dbReference>
<keyword evidence="2" id="KW-0547">Nucleotide-binding</keyword>
<evidence type="ECO:0000313" key="12">
    <source>
        <dbReference type="EMBL" id="HIY77524.1"/>
    </source>
</evidence>
<evidence type="ECO:0000256" key="1">
    <source>
        <dbReference type="ARBA" id="ARBA00022722"/>
    </source>
</evidence>
<evidence type="ECO:0000256" key="6">
    <source>
        <dbReference type="ARBA" id="ARBA00022839"/>
    </source>
</evidence>
<evidence type="ECO:0000256" key="4">
    <source>
        <dbReference type="ARBA" id="ARBA00022801"/>
    </source>
</evidence>
<dbReference type="Pfam" id="PF21445">
    <property type="entry name" value="ADDB_N"/>
    <property type="match status" value="1"/>
</dbReference>
<dbReference type="SUPFAM" id="SSF52540">
    <property type="entry name" value="P-loop containing nucleoside triphosphate hydrolases"/>
    <property type="match status" value="1"/>
</dbReference>
<keyword evidence="6" id="KW-0269">Exonuclease</keyword>
<gene>
    <name evidence="12" type="ORF">H9728_00615</name>
</gene>
<evidence type="ECO:0000256" key="5">
    <source>
        <dbReference type="ARBA" id="ARBA00022806"/>
    </source>
</evidence>
<feature type="domain" description="PD-(D/E)XK endonuclease-like" evidence="10">
    <location>
        <begin position="730"/>
        <end position="1033"/>
    </location>
</feature>
<evidence type="ECO:0000259" key="11">
    <source>
        <dbReference type="Pfam" id="PF21445"/>
    </source>
</evidence>
<dbReference type="AlphaFoldDB" id="A0A9D1Z6K3"/>
<dbReference type="GO" id="GO:0005524">
    <property type="term" value="F:ATP binding"/>
    <property type="evidence" value="ECO:0007669"/>
    <property type="project" value="UniProtKB-KW"/>
</dbReference>
<keyword evidence="5" id="KW-0347">Helicase</keyword>
<proteinExistence type="predicted"/>
<keyword evidence="7" id="KW-0067">ATP-binding</keyword>
<keyword evidence="4" id="KW-0378">Hydrolase</keyword>
<organism evidence="12 13">
    <name type="scientific">Candidatus Borkfalkia excrementavium</name>
    <dbReference type="NCBI Taxonomy" id="2838505"/>
    <lineage>
        <taxon>Bacteria</taxon>
        <taxon>Bacillati</taxon>
        <taxon>Bacillota</taxon>
        <taxon>Clostridia</taxon>
        <taxon>Christensenellales</taxon>
        <taxon>Christensenellaceae</taxon>
        <taxon>Candidatus Borkfalkia</taxon>
    </lineage>
</organism>
<dbReference type="GO" id="GO:0003677">
    <property type="term" value="F:DNA binding"/>
    <property type="evidence" value="ECO:0007669"/>
    <property type="project" value="UniProtKB-KW"/>
</dbReference>
<dbReference type="EMBL" id="DXCO01000005">
    <property type="protein sequence ID" value="HIY77524.1"/>
    <property type="molecule type" value="Genomic_DNA"/>
</dbReference>
<evidence type="ECO:0000256" key="2">
    <source>
        <dbReference type="ARBA" id="ARBA00022741"/>
    </source>
</evidence>
<dbReference type="Gene3D" id="3.90.320.10">
    <property type="match status" value="1"/>
</dbReference>
<keyword evidence="9" id="KW-0234">DNA repair</keyword>
<keyword evidence="1" id="KW-0540">Nuclease</keyword>
<feature type="domain" description="ATP-dependent helicase/deoxyribonuclease subunit B N-terminal" evidence="11">
    <location>
        <begin position="35"/>
        <end position="211"/>
    </location>
</feature>
<evidence type="ECO:0000256" key="8">
    <source>
        <dbReference type="ARBA" id="ARBA00023125"/>
    </source>
</evidence>
<keyword evidence="3" id="KW-0227">DNA damage</keyword>
<accession>A0A9D1Z6K3</accession>